<dbReference type="AlphaFoldDB" id="A0A811TFG1"/>
<evidence type="ECO:0000313" key="2">
    <source>
        <dbReference type="Proteomes" id="UP000610373"/>
    </source>
</evidence>
<evidence type="ECO:0000313" key="1">
    <source>
        <dbReference type="EMBL" id="CAD6494442.1"/>
    </source>
</evidence>
<accession>A0A811TFG1</accession>
<comment type="caution">
    <text evidence="1">The sequence shown here is derived from an EMBL/GenBank/DDBJ whole genome shotgun (WGS) entry which is preliminary data.</text>
</comment>
<dbReference type="Proteomes" id="UP000610373">
    <property type="component" value="Unassembled WGS sequence"/>
</dbReference>
<protein>
    <submittedName>
        <fullName evidence="1">Uncharacterized protein</fullName>
    </submittedName>
</protein>
<organism evidence="1 2">
    <name type="scientific">Candidatus Argoarchaeum ethanivorans</name>
    <dbReference type="NCBI Taxonomy" id="2608793"/>
    <lineage>
        <taxon>Archaea</taxon>
        <taxon>Methanobacteriati</taxon>
        <taxon>Methanobacteriota</taxon>
        <taxon>Stenosarchaea group</taxon>
        <taxon>Methanomicrobia</taxon>
        <taxon>Methanosarcinales</taxon>
        <taxon>Methanosarcinales incertae sedis</taxon>
        <taxon>GOM Arc I cluster</taxon>
        <taxon>Candidatus Argoarchaeum</taxon>
    </lineage>
</organism>
<sequence length="29" mass="3096">MNKMKVIVRILLVIALAGLSANVQAVQMA</sequence>
<dbReference type="EMBL" id="CAJHIO010000084">
    <property type="protein sequence ID" value="CAD6494442.1"/>
    <property type="molecule type" value="Genomic_DNA"/>
</dbReference>
<name>A0A811TFG1_9EURY</name>
<proteinExistence type="predicted"/>
<gene>
    <name evidence="1" type="ORF">CHKLHMKO_00725</name>
</gene>
<reference evidence="1" key="1">
    <citation type="submission" date="2020-10" db="EMBL/GenBank/DDBJ databases">
        <authorList>
            <person name="Hahn C.J."/>
            <person name="Laso-Perez R."/>
            <person name="Vulcano F."/>
            <person name="Vaziourakis K.-M."/>
            <person name="Stokke R."/>
            <person name="Steen I.H."/>
            <person name="Teske A."/>
            <person name="Boetius A."/>
            <person name="Liebeke M."/>
            <person name="Amann R."/>
            <person name="Knittel K."/>
        </authorList>
    </citation>
    <scope>NUCLEOTIDE SEQUENCE</scope>
    <source>
        <strain evidence="1">Gfbio:e3339647-f889-4370-9287-4fb5cb688e4c:AG392O15_GoMArc1</strain>
    </source>
</reference>